<sequence>MLLEGEERTAVALALMRVQSAGTPGSHHLATEGCPEARLLFRGLASLKDLNLDPALLGKLKAQLDKLFQDGANLYADLSSIRKKLTAFMESAIGEPIDPTRWYQPAEAEQAIPVGSTTVTLPGLGITLPSDQAAKVRLAFLIEQIQMPTFCTVNGELRFRHGPLDVTYKPGTSTKHKNTDGLQSRLNKMDKAAQGKVGDCSVLMYVEPEITGAGKKDFNDFVSVFTIREHTVILDECLENAPRASPEDLQRARQNAAFRIAEAHNSAAFGILDSRGFNPGPEATARMRDLGVPRDLKQHVQVIHFRNKAVADAVHRAKSVSITGIAGAIRMISVEAHPYGWCKPAMTSALEQFGITLYSSKLSVSRRDLLCLAEAITAAIQDSIPEVQSGADAYCNTNATAAAYRKQHPDNPTPFQALTANGTPLDLANAEPETLLHCLLYQHSGGSRQPNPEMAARSYVQDEPHYPAQEFEILAASRQAAAALGVALSDPDDILRQRDLNGFNFRYNSTRQARTSTSSSTDHGSSHTTGAEGPGNSSTSTAGARRGIRGPHDSNDSDADKERLRLEQQHNAWLDQLSRAPLGHMGYALGLATSGNGRQGLAAAAGWVTAEPAAKEDVNSMMTRVGEAVGDACNTIWFHVATSFPALQPQRNAAAPTIKAAAFSRRTAMAAAAAKAVLPPTQPPPPPLPVAPPANTTTRPPIAATTAALLTVAASPGAASPGGRPRDENEPEQPDAKRVSTGGSTGAKGGP</sequence>
<dbReference type="EMBL" id="JAEHOD010000147">
    <property type="protein sequence ID" value="KAG2423415.1"/>
    <property type="molecule type" value="Genomic_DNA"/>
</dbReference>
<name>A0A835VPY1_9CHLO</name>
<evidence type="ECO:0000313" key="3">
    <source>
        <dbReference type="Proteomes" id="UP000613740"/>
    </source>
</evidence>
<dbReference type="OrthoDB" id="557727at2759"/>
<comment type="caution">
    <text evidence="2">The sequence shown here is derived from an EMBL/GenBank/DDBJ whole genome shotgun (WGS) entry which is preliminary data.</text>
</comment>
<protein>
    <submittedName>
        <fullName evidence="2">Uncharacterized protein</fullName>
    </submittedName>
</protein>
<feature type="region of interest" description="Disordered" evidence="1">
    <location>
        <begin position="677"/>
        <end position="751"/>
    </location>
</feature>
<feature type="compositionally biased region" description="Low complexity" evidence="1">
    <location>
        <begin position="515"/>
        <end position="530"/>
    </location>
</feature>
<feature type="compositionally biased region" description="Low complexity" evidence="1">
    <location>
        <begin position="693"/>
        <end position="723"/>
    </location>
</feature>
<evidence type="ECO:0000313" key="2">
    <source>
        <dbReference type="EMBL" id="KAG2423415.1"/>
    </source>
</evidence>
<dbReference type="AlphaFoldDB" id="A0A835VPY1"/>
<reference evidence="2" key="1">
    <citation type="journal article" date="2020" name="bioRxiv">
        <title>Comparative genomics of Chlamydomonas.</title>
        <authorList>
            <person name="Craig R.J."/>
            <person name="Hasan A.R."/>
            <person name="Ness R.W."/>
            <person name="Keightley P.D."/>
        </authorList>
    </citation>
    <scope>NUCLEOTIDE SEQUENCE</scope>
    <source>
        <strain evidence="2">CCAP 11/173</strain>
    </source>
</reference>
<gene>
    <name evidence="2" type="ORF">HYH02_015328</name>
</gene>
<organism evidence="2 3">
    <name type="scientific">Chlamydomonas schloesseri</name>
    <dbReference type="NCBI Taxonomy" id="2026947"/>
    <lineage>
        <taxon>Eukaryota</taxon>
        <taxon>Viridiplantae</taxon>
        <taxon>Chlorophyta</taxon>
        <taxon>core chlorophytes</taxon>
        <taxon>Chlorophyceae</taxon>
        <taxon>CS clade</taxon>
        <taxon>Chlamydomonadales</taxon>
        <taxon>Chlamydomonadaceae</taxon>
        <taxon>Chlamydomonas</taxon>
    </lineage>
</organism>
<feature type="compositionally biased region" description="Basic and acidic residues" evidence="1">
    <location>
        <begin position="550"/>
        <end position="560"/>
    </location>
</feature>
<feature type="compositionally biased region" description="Pro residues" evidence="1">
    <location>
        <begin position="680"/>
        <end position="692"/>
    </location>
</feature>
<accession>A0A835VPY1</accession>
<proteinExistence type="predicted"/>
<feature type="region of interest" description="Disordered" evidence="1">
    <location>
        <begin position="511"/>
        <end position="560"/>
    </location>
</feature>
<feature type="compositionally biased region" description="Basic and acidic residues" evidence="1">
    <location>
        <begin position="724"/>
        <end position="738"/>
    </location>
</feature>
<dbReference type="Proteomes" id="UP000613740">
    <property type="component" value="Unassembled WGS sequence"/>
</dbReference>
<evidence type="ECO:0000256" key="1">
    <source>
        <dbReference type="SAM" id="MobiDB-lite"/>
    </source>
</evidence>
<keyword evidence="3" id="KW-1185">Reference proteome</keyword>